<keyword evidence="9" id="KW-0067">ATP-binding</keyword>
<dbReference type="GO" id="GO:0009229">
    <property type="term" value="P:thiamine diphosphate biosynthetic process"/>
    <property type="evidence" value="ECO:0007669"/>
    <property type="project" value="UniProtKB-UniPathway"/>
</dbReference>
<keyword evidence="6" id="KW-0479">Metal-binding</keyword>
<evidence type="ECO:0000256" key="6">
    <source>
        <dbReference type="ARBA" id="ARBA00022723"/>
    </source>
</evidence>
<dbReference type="PRINTS" id="PR01099">
    <property type="entry name" value="HYETHTZKNASE"/>
</dbReference>
<comment type="pathway">
    <text evidence="3">Cofactor biosynthesis; thiamine diphosphate biosynthesis; 4-methyl-5-(2-phosphoethyl)-thiazole from 5-(2-hydroxyethyl)-4-methylthiazole: step 1/1.</text>
</comment>
<gene>
    <name evidence="12" type="primary">thiM</name>
    <name evidence="12" type="ORF">AWC38_SpisGene18085</name>
</gene>
<proteinExistence type="inferred from homology"/>
<evidence type="ECO:0000256" key="9">
    <source>
        <dbReference type="ARBA" id="ARBA00022840"/>
    </source>
</evidence>
<dbReference type="AlphaFoldDB" id="A0A2B4RLA3"/>
<keyword evidence="11" id="KW-0784">Thiamine biosynthesis</keyword>
<evidence type="ECO:0000256" key="2">
    <source>
        <dbReference type="ARBA" id="ARBA00001946"/>
    </source>
</evidence>
<keyword evidence="5" id="KW-0808">Transferase</keyword>
<comment type="caution">
    <text evidence="12">The sequence shown here is derived from an EMBL/GenBank/DDBJ whole genome shotgun (WGS) entry which is preliminary data.</text>
</comment>
<dbReference type="OrthoDB" id="4994at2759"/>
<dbReference type="EMBL" id="LSMT01000463">
    <property type="protein sequence ID" value="PFX17589.1"/>
    <property type="molecule type" value="Genomic_DNA"/>
</dbReference>
<comment type="cofactor">
    <cofactor evidence="2">
        <name>Mg(2+)</name>
        <dbReference type="ChEBI" id="CHEBI:18420"/>
    </cofactor>
</comment>
<dbReference type="PIRSF" id="PIRSF000513">
    <property type="entry name" value="Thz_kinase"/>
    <property type="match status" value="1"/>
</dbReference>
<dbReference type="GO" id="GO:0005524">
    <property type="term" value="F:ATP binding"/>
    <property type="evidence" value="ECO:0007669"/>
    <property type="project" value="UniProtKB-KW"/>
</dbReference>
<evidence type="ECO:0000256" key="8">
    <source>
        <dbReference type="ARBA" id="ARBA00022777"/>
    </source>
</evidence>
<comment type="catalytic activity">
    <reaction evidence="1">
        <text>5-(2-hydroxyethyl)-4-methylthiazole + ATP = 4-methyl-5-(2-phosphooxyethyl)-thiazole + ADP + H(+)</text>
        <dbReference type="Rhea" id="RHEA:24212"/>
        <dbReference type="ChEBI" id="CHEBI:15378"/>
        <dbReference type="ChEBI" id="CHEBI:17957"/>
        <dbReference type="ChEBI" id="CHEBI:30616"/>
        <dbReference type="ChEBI" id="CHEBI:58296"/>
        <dbReference type="ChEBI" id="CHEBI:456216"/>
        <dbReference type="EC" id="2.7.1.50"/>
    </reaction>
</comment>
<keyword evidence="7" id="KW-0547">Nucleotide-binding</keyword>
<keyword evidence="8 12" id="KW-0418">Kinase</keyword>
<dbReference type="InterPro" id="IPR000417">
    <property type="entry name" value="Hyethyz_kinase"/>
</dbReference>
<evidence type="ECO:0000256" key="11">
    <source>
        <dbReference type="ARBA" id="ARBA00022977"/>
    </source>
</evidence>
<name>A0A2B4RLA3_STYPI</name>
<evidence type="ECO:0000313" key="13">
    <source>
        <dbReference type="Proteomes" id="UP000225706"/>
    </source>
</evidence>
<dbReference type="HAMAP" id="MF_00228">
    <property type="entry name" value="Thz_kinase"/>
    <property type="match status" value="1"/>
</dbReference>
<protein>
    <recommendedName>
        <fullName evidence="4">hydroxyethylthiazole kinase</fullName>
        <ecNumber evidence="4">2.7.1.50</ecNumber>
    </recommendedName>
</protein>
<dbReference type="GO" id="GO:0000287">
    <property type="term" value="F:magnesium ion binding"/>
    <property type="evidence" value="ECO:0007669"/>
    <property type="project" value="InterPro"/>
</dbReference>
<dbReference type="Gene3D" id="3.40.1190.20">
    <property type="match status" value="1"/>
</dbReference>
<dbReference type="EC" id="2.7.1.50" evidence="4"/>
<dbReference type="CDD" id="cd01170">
    <property type="entry name" value="THZ_kinase"/>
    <property type="match status" value="1"/>
</dbReference>
<dbReference type="Proteomes" id="UP000225706">
    <property type="component" value="Unassembled WGS sequence"/>
</dbReference>
<accession>A0A2B4RLA3</accession>
<dbReference type="GO" id="GO:0004417">
    <property type="term" value="F:hydroxyethylthiazole kinase activity"/>
    <property type="evidence" value="ECO:0007669"/>
    <property type="project" value="UniProtKB-EC"/>
</dbReference>
<evidence type="ECO:0000256" key="10">
    <source>
        <dbReference type="ARBA" id="ARBA00022842"/>
    </source>
</evidence>
<evidence type="ECO:0000256" key="5">
    <source>
        <dbReference type="ARBA" id="ARBA00022679"/>
    </source>
</evidence>
<reference evidence="13" key="1">
    <citation type="journal article" date="2017" name="bioRxiv">
        <title>Comparative analysis of the genomes of Stylophora pistillata and Acropora digitifera provides evidence for extensive differences between species of corals.</title>
        <authorList>
            <person name="Voolstra C.R."/>
            <person name="Li Y."/>
            <person name="Liew Y.J."/>
            <person name="Baumgarten S."/>
            <person name="Zoccola D."/>
            <person name="Flot J.-F."/>
            <person name="Tambutte S."/>
            <person name="Allemand D."/>
            <person name="Aranda M."/>
        </authorList>
    </citation>
    <scope>NUCLEOTIDE SEQUENCE [LARGE SCALE GENOMIC DNA]</scope>
</reference>
<dbReference type="NCBIfam" id="NF006830">
    <property type="entry name" value="PRK09355.1"/>
    <property type="match status" value="1"/>
</dbReference>
<dbReference type="UniPathway" id="UPA00060">
    <property type="reaction ID" value="UER00139"/>
</dbReference>
<keyword evidence="10" id="KW-0460">Magnesium</keyword>
<dbReference type="GO" id="GO:0009228">
    <property type="term" value="P:thiamine biosynthetic process"/>
    <property type="evidence" value="ECO:0007669"/>
    <property type="project" value="UniProtKB-KW"/>
</dbReference>
<dbReference type="Pfam" id="PF02110">
    <property type="entry name" value="HK"/>
    <property type="match status" value="1"/>
</dbReference>
<evidence type="ECO:0000256" key="7">
    <source>
        <dbReference type="ARBA" id="ARBA00022741"/>
    </source>
</evidence>
<evidence type="ECO:0000256" key="4">
    <source>
        <dbReference type="ARBA" id="ARBA00012129"/>
    </source>
</evidence>
<organism evidence="12 13">
    <name type="scientific">Stylophora pistillata</name>
    <name type="common">Smooth cauliflower coral</name>
    <dbReference type="NCBI Taxonomy" id="50429"/>
    <lineage>
        <taxon>Eukaryota</taxon>
        <taxon>Metazoa</taxon>
        <taxon>Cnidaria</taxon>
        <taxon>Anthozoa</taxon>
        <taxon>Hexacorallia</taxon>
        <taxon>Scleractinia</taxon>
        <taxon>Astrocoeniina</taxon>
        <taxon>Pocilloporidae</taxon>
        <taxon>Stylophora</taxon>
    </lineage>
</organism>
<evidence type="ECO:0000256" key="1">
    <source>
        <dbReference type="ARBA" id="ARBA00001771"/>
    </source>
</evidence>
<keyword evidence="13" id="KW-1185">Reference proteome</keyword>
<evidence type="ECO:0000256" key="3">
    <source>
        <dbReference type="ARBA" id="ARBA00004868"/>
    </source>
</evidence>
<evidence type="ECO:0000313" key="12">
    <source>
        <dbReference type="EMBL" id="PFX17589.1"/>
    </source>
</evidence>
<sequence length="250" mass="26173">MDIMANTLLAVGASPAMVHAEEEVEEFVTLASALLINIGTLSTPWIRSMHKAAAKAQELGKPWMLDPVGVGATTLRTNTATDLAVSYKPTVIRGNPSEIVALAKNICKELDLQPSEGAQKGVDSSQSSDHALVPAKALAVECHCVVVVTGKDDFVTDGSNVIKVSNGHPILTKITAAGCTLTAVLAAFVSLGDVTHVMKSCACALSIFGIAAELAVQDPTAKGPGSVRMLMLDTYGRFNTQTLWNMAKIS</sequence>
<dbReference type="SUPFAM" id="SSF53613">
    <property type="entry name" value="Ribokinase-like"/>
    <property type="match status" value="1"/>
</dbReference>
<dbReference type="InterPro" id="IPR029056">
    <property type="entry name" value="Ribokinase-like"/>
</dbReference>